<feature type="transmembrane region" description="Helical" evidence="1">
    <location>
        <begin position="20"/>
        <end position="43"/>
    </location>
</feature>
<evidence type="ECO:0000256" key="1">
    <source>
        <dbReference type="SAM" id="Phobius"/>
    </source>
</evidence>
<protein>
    <recommendedName>
        <fullName evidence="4">DUF2079 domain-containing protein</fullName>
    </recommendedName>
</protein>
<evidence type="ECO:0000313" key="3">
    <source>
        <dbReference type="Proteomes" id="UP000515947"/>
    </source>
</evidence>
<name>A0A7G9RBR2_9ACTN</name>
<dbReference type="EMBL" id="CP060713">
    <property type="protein sequence ID" value="QNN53037.1"/>
    <property type="molecule type" value="Genomic_DNA"/>
</dbReference>
<keyword evidence="3" id="KW-1185">Reference proteome</keyword>
<dbReference type="AlphaFoldDB" id="A0A7G9RBR2"/>
<keyword evidence="1" id="KW-0812">Transmembrane</keyword>
<feature type="transmembrane region" description="Helical" evidence="1">
    <location>
        <begin position="90"/>
        <end position="116"/>
    </location>
</feature>
<feature type="transmembrane region" description="Helical" evidence="1">
    <location>
        <begin position="317"/>
        <end position="338"/>
    </location>
</feature>
<feature type="transmembrane region" description="Helical" evidence="1">
    <location>
        <begin position="225"/>
        <end position="244"/>
    </location>
</feature>
<feature type="transmembrane region" description="Helical" evidence="1">
    <location>
        <begin position="293"/>
        <end position="310"/>
    </location>
</feature>
<dbReference type="RefSeq" id="WP_187578879.1">
    <property type="nucleotide sequence ID" value="NZ_CP060713.1"/>
</dbReference>
<evidence type="ECO:0008006" key="4">
    <source>
        <dbReference type="Google" id="ProtNLM"/>
    </source>
</evidence>
<evidence type="ECO:0000313" key="2">
    <source>
        <dbReference type="EMBL" id="QNN53037.1"/>
    </source>
</evidence>
<feature type="transmembrane region" description="Helical" evidence="1">
    <location>
        <begin position="175"/>
        <end position="205"/>
    </location>
</feature>
<reference evidence="2 3" key="1">
    <citation type="submission" date="2020-08" db="EMBL/GenBank/DDBJ databases">
        <title>Genome sequence of Nocardioides mesophilus KACC 16243T.</title>
        <authorList>
            <person name="Hyun D.-W."/>
            <person name="Bae J.-W."/>
        </authorList>
    </citation>
    <scope>NUCLEOTIDE SEQUENCE [LARGE SCALE GENOMIC DNA]</scope>
    <source>
        <strain evidence="2 3">KACC 16243</strain>
    </source>
</reference>
<dbReference type="Proteomes" id="UP000515947">
    <property type="component" value="Chromosome"/>
</dbReference>
<keyword evidence="1" id="KW-1133">Transmembrane helix</keyword>
<gene>
    <name evidence="2" type="ORF">H9L09_00570</name>
</gene>
<dbReference type="KEGG" id="nmes:H9L09_00570"/>
<proteinExistence type="predicted"/>
<accession>A0A7G9RBR2</accession>
<sequence length="593" mass="63872">MSTGAAGRHRGRYVESGPVLKVALLMLAIQTVWRGTITFQSYFWQDDFRYLADAHSRGLSAGFLLQDYNGHVMPGQFFVVWVVSRLEFSFVAPAVTLVALQLVASALLLWVLLLLWPGRPEVLVGYAIYLFSPLGLVAGTWWAAGLQALPLQCTMLLALAACIKDHRTPGWRWKALTVLALVLGLVFWEKALLIIPLLVLVQLLLLDDARWADRRLLLRRYRAQWSVWLLVGVAYTVGYLVIVGRGEAGVGARASYQDFLLNAVVKMLLPGVVGGPWTQTGGENTVYPTPGTFALAVATTGVVLLAGWAWSRQPRAALRAGLLLGAYLFMDLGLVLLARSDFALLLARDPRYVTDALPVVAIAVTAAFAPAGEEEPSPHWTPQHRLLQVCVAVCAVLVASSWISVQALKDQLSHAYAKAYVTRLLAEHQALPEVVIVDAAAPPVGVVAQPVGVVFAAAGQQPIFDQPSADLRMADGFGFLAPVVVPQPEFSEVGPQPGCGWPASARPTRVFTHSGRAGVRRVVQLGYFADRDTALLVGLSPIGVPRYVAAPAGFGHLSLLTRAEAPMVTFVRPAGAPRLCVTDLTVGAPWPGS</sequence>
<feature type="transmembrane region" description="Helical" evidence="1">
    <location>
        <begin position="123"/>
        <end position="142"/>
    </location>
</feature>
<organism evidence="2 3">
    <name type="scientific">Nocardioides mesophilus</name>
    <dbReference type="NCBI Taxonomy" id="433659"/>
    <lineage>
        <taxon>Bacteria</taxon>
        <taxon>Bacillati</taxon>
        <taxon>Actinomycetota</taxon>
        <taxon>Actinomycetes</taxon>
        <taxon>Propionibacteriales</taxon>
        <taxon>Nocardioidaceae</taxon>
        <taxon>Nocardioides</taxon>
    </lineage>
</organism>
<keyword evidence="1" id="KW-0472">Membrane</keyword>